<name>A0A0E9PM87_ANGAN</name>
<dbReference type="EMBL" id="GBXM01071287">
    <property type="protein sequence ID" value="JAH37290.1"/>
    <property type="molecule type" value="Transcribed_RNA"/>
</dbReference>
<organism evidence="1">
    <name type="scientific">Anguilla anguilla</name>
    <name type="common">European freshwater eel</name>
    <name type="synonym">Muraena anguilla</name>
    <dbReference type="NCBI Taxonomy" id="7936"/>
    <lineage>
        <taxon>Eukaryota</taxon>
        <taxon>Metazoa</taxon>
        <taxon>Chordata</taxon>
        <taxon>Craniata</taxon>
        <taxon>Vertebrata</taxon>
        <taxon>Euteleostomi</taxon>
        <taxon>Actinopterygii</taxon>
        <taxon>Neopterygii</taxon>
        <taxon>Teleostei</taxon>
        <taxon>Anguilliformes</taxon>
        <taxon>Anguillidae</taxon>
        <taxon>Anguilla</taxon>
    </lineage>
</organism>
<accession>A0A0E9PM87</accession>
<sequence length="51" mass="5752">MYLFLECTHPWATPAPGNTPCCTQQLYSSGIHLFNMDKPTQSETAQVFTFP</sequence>
<dbReference type="EMBL" id="GBXM01103362">
    <property type="protein sequence ID" value="JAH05215.1"/>
    <property type="molecule type" value="Transcribed_RNA"/>
</dbReference>
<evidence type="ECO:0000313" key="1">
    <source>
        <dbReference type="EMBL" id="JAH05215.1"/>
    </source>
</evidence>
<dbReference type="AlphaFoldDB" id="A0A0E9PM87"/>
<reference evidence="1" key="2">
    <citation type="journal article" date="2015" name="Fish Shellfish Immunol.">
        <title>Early steps in the European eel (Anguilla anguilla)-Vibrio vulnificus interaction in the gills: Role of the RtxA13 toxin.</title>
        <authorList>
            <person name="Callol A."/>
            <person name="Pajuelo D."/>
            <person name="Ebbesson L."/>
            <person name="Teles M."/>
            <person name="MacKenzie S."/>
            <person name="Amaro C."/>
        </authorList>
    </citation>
    <scope>NUCLEOTIDE SEQUENCE</scope>
</reference>
<proteinExistence type="predicted"/>
<reference evidence="1" key="1">
    <citation type="submission" date="2014-11" db="EMBL/GenBank/DDBJ databases">
        <authorList>
            <person name="Amaro Gonzalez C."/>
        </authorList>
    </citation>
    <scope>NUCLEOTIDE SEQUENCE</scope>
</reference>
<protein>
    <submittedName>
        <fullName evidence="1">Uncharacterized protein</fullName>
    </submittedName>
</protein>